<dbReference type="OrthoDB" id="3209103at2"/>
<evidence type="ECO:0000313" key="3">
    <source>
        <dbReference type="Proteomes" id="UP000467236"/>
    </source>
</evidence>
<keyword evidence="3" id="KW-1185">Reference proteome</keyword>
<feature type="domain" description="Luciferase-like" evidence="1">
    <location>
        <begin position="21"/>
        <end position="289"/>
    </location>
</feature>
<accession>A0A7I7MX21</accession>
<dbReference type="GO" id="GO:0005829">
    <property type="term" value="C:cytosol"/>
    <property type="evidence" value="ECO:0007669"/>
    <property type="project" value="TreeGrafter"/>
</dbReference>
<proteinExistence type="predicted"/>
<protein>
    <recommendedName>
        <fullName evidence="1">Luciferase-like domain-containing protein</fullName>
    </recommendedName>
</protein>
<dbReference type="RefSeq" id="WP_083050421.1">
    <property type="nucleotide sequence ID" value="NZ_AP022575.1"/>
</dbReference>
<dbReference type="PANTHER" id="PTHR30137:SF6">
    <property type="entry name" value="LUCIFERASE-LIKE MONOOXYGENASE"/>
    <property type="match status" value="1"/>
</dbReference>
<name>A0A7I7MX21_9MYCO</name>
<dbReference type="GO" id="GO:0016705">
    <property type="term" value="F:oxidoreductase activity, acting on paired donors, with incorporation or reduction of molecular oxygen"/>
    <property type="evidence" value="ECO:0007669"/>
    <property type="project" value="InterPro"/>
</dbReference>
<dbReference type="PANTHER" id="PTHR30137">
    <property type="entry name" value="LUCIFERASE-LIKE MONOOXYGENASE"/>
    <property type="match status" value="1"/>
</dbReference>
<dbReference type="SUPFAM" id="SSF51679">
    <property type="entry name" value="Bacterial luciferase-like"/>
    <property type="match status" value="1"/>
</dbReference>
<evidence type="ECO:0000313" key="2">
    <source>
        <dbReference type="EMBL" id="BBX75719.1"/>
    </source>
</evidence>
<dbReference type="AlphaFoldDB" id="A0A7I7MX21"/>
<dbReference type="Gene3D" id="3.20.20.30">
    <property type="entry name" value="Luciferase-like domain"/>
    <property type="match status" value="1"/>
</dbReference>
<gene>
    <name evidence="2" type="ORF">MSHI_36250</name>
</gene>
<sequence length="335" mass="36826">MSLLTALRLNMTNIADPTARHAARYQAALDMAEYADRHGFTAVSSEEHHLAATSWLPSPLILAAALAGRTRNVRISVNALIVPLYDPIRLAEDVAVLDNLAQGRFSFVAGMGYRPEEYHAAGKDWSQRGALMDRCLSVLLKAWGDQPFEHDGALINVTPKPHTRPHPIVFVGGMTSAAARRAARFGLPFSPPMAMPEVEAVYHRELARQGKTGFVYRPENGSTVTLLHDDPDLAWSRYGEFVMNEAAEYSAWKRAGVPRPNEIAAASIPDLRRLNHVEILTPEQLIDQIRCGRREVVMNPLVGGLPVDDGWASLRLLTDAVLPHVTDKPLGQPDG</sequence>
<organism evidence="2 3">
    <name type="scientific">Mycobacterium shinjukuense</name>
    <dbReference type="NCBI Taxonomy" id="398694"/>
    <lineage>
        <taxon>Bacteria</taxon>
        <taxon>Bacillati</taxon>
        <taxon>Actinomycetota</taxon>
        <taxon>Actinomycetes</taxon>
        <taxon>Mycobacteriales</taxon>
        <taxon>Mycobacteriaceae</taxon>
        <taxon>Mycobacterium</taxon>
    </lineage>
</organism>
<evidence type="ECO:0000259" key="1">
    <source>
        <dbReference type="Pfam" id="PF00296"/>
    </source>
</evidence>
<dbReference type="KEGG" id="mshj:MSHI_36250"/>
<dbReference type="Pfam" id="PF00296">
    <property type="entry name" value="Bac_luciferase"/>
    <property type="match status" value="1"/>
</dbReference>
<dbReference type="InterPro" id="IPR011251">
    <property type="entry name" value="Luciferase-like_dom"/>
</dbReference>
<dbReference type="Proteomes" id="UP000467236">
    <property type="component" value="Chromosome"/>
</dbReference>
<dbReference type="InterPro" id="IPR036661">
    <property type="entry name" value="Luciferase-like_sf"/>
</dbReference>
<dbReference type="EMBL" id="AP022575">
    <property type="protein sequence ID" value="BBX75719.1"/>
    <property type="molecule type" value="Genomic_DNA"/>
</dbReference>
<dbReference type="InterPro" id="IPR050766">
    <property type="entry name" value="Bact_Lucif_Oxidored"/>
</dbReference>
<reference evidence="2 3" key="1">
    <citation type="journal article" date="2019" name="Emerg. Microbes Infect.">
        <title>Comprehensive subspecies identification of 175 nontuberculous mycobacteria species based on 7547 genomic profiles.</title>
        <authorList>
            <person name="Matsumoto Y."/>
            <person name="Kinjo T."/>
            <person name="Motooka D."/>
            <person name="Nabeya D."/>
            <person name="Jung N."/>
            <person name="Uechi K."/>
            <person name="Horii T."/>
            <person name="Iida T."/>
            <person name="Fujita J."/>
            <person name="Nakamura S."/>
        </authorList>
    </citation>
    <scope>NUCLEOTIDE SEQUENCE [LARGE SCALE GENOMIC DNA]</scope>
    <source>
        <strain evidence="2 3">JCM 14233</strain>
    </source>
</reference>